<protein>
    <recommendedName>
        <fullName evidence="3">N-acetyltransferase domain-containing protein</fullName>
    </recommendedName>
</protein>
<dbReference type="Gene3D" id="3.40.630.30">
    <property type="match status" value="1"/>
</dbReference>
<evidence type="ECO:0000313" key="1">
    <source>
        <dbReference type="EMBL" id="MFC7079634.1"/>
    </source>
</evidence>
<dbReference type="Proteomes" id="UP001596407">
    <property type="component" value="Unassembled WGS sequence"/>
</dbReference>
<gene>
    <name evidence="1" type="ORF">ACFQJ6_05250</name>
</gene>
<keyword evidence="2" id="KW-1185">Reference proteome</keyword>
<comment type="caution">
    <text evidence="1">The sequence shown here is derived from an EMBL/GenBank/DDBJ whole genome shotgun (WGS) entry which is preliminary data.</text>
</comment>
<dbReference type="EMBL" id="JBHSZH010000005">
    <property type="protein sequence ID" value="MFC7079634.1"/>
    <property type="molecule type" value="Genomic_DNA"/>
</dbReference>
<evidence type="ECO:0008006" key="3">
    <source>
        <dbReference type="Google" id="ProtNLM"/>
    </source>
</evidence>
<proteinExistence type="predicted"/>
<dbReference type="GeneID" id="79303852"/>
<accession>A0ABD5WNL8</accession>
<sequence>MTPDIEAPIERTDGDFLYTEENGVISSGALIQYESSNLNSDEARILLFAVHLIYSSSESTDRILEEVGAAARSEGNARMTAISPNDEDAKEFWRRNGFSSHQKGSDAVIMITGV</sequence>
<dbReference type="RefSeq" id="WP_276279288.1">
    <property type="nucleotide sequence ID" value="NZ_CP119809.1"/>
</dbReference>
<evidence type="ECO:0000313" key="2">
    <source>
        <dbReference type="Proteomes" id="UP001596407"/>
    </source>
</evidence>
<organism evidence="1 2">
    <name type="scientific">Halorussus caseinilyticus</name>
    <dbReference type="NCBI Taxonomy" id="3034025"/>
    <lineage>
        <taxon>Archaea</taxon>
        <taxon>Methanobacteriati</taxon>
        <taxon>Methanobacteriota</taxon>
        <taxon>Stenosarchaea group</taxon>
        <taxon>Halobacteria</taxon>
        <taxon>Halobacteriales</taxon>
        <taxon>Haladaptataceae</taxon>
        <taxon>Halorussus</taxon>
    </lineage>
</organism>
<dbReference type="AlphaFoldDB" id="A0ABD5WNL8"/>
<name>A0ABD5WNL8_9EURY</name>
<reference evidence="1 2" key="1">
    <citation type="journal article" date="2019" name="Int. J. Syst. Evol. Microbiol.">
        <title>The Global Catalogue of Microorganisms (GCM) 10K type strain sequencing project: providing services to taxonomists for standard genome sequencing and annotation.</title>
        <authorList>
            <consortium name="The Broad Institute Genomics Platform"/>
            <consortium name="The Broad Institute Genome Sequencing Center for Infectious Disease"/>
            <person name="Wu L."/>
            <person name="Ma J."/>
        </authorList>
    </citation>
    <scope>NUCLEOTIDE SEQUENCE [LARGE SCALE GENOMIC DNA]</scope>
    <source>
        <strain evidence="1 2">DT72</strain>
    </source>
</reference>